<evidence type="ECO:0000313" key="10">
    <source>
        <dbReference type="Proteomes" id="UP001500503"/>
    </source>
</evidence>
<dbReference type="PROSITE" id="PS51892">
    <property type="entry name" value="SUBTILASE"/>
    <property type="match status" value="1"/>
</dbReference>
<dbReference type="Gene3D" id="3.40.50.200">
    <property type="entry name" value="Peptidase S8/S53 domain"/>
    <property type="match status" value="1"/>
</dbReference>
<keyword evidence="3 5" id="KW-0378">Hydrolase</keyword>
<name>A0ABP8Q6F7_9ACTN</name>
<evidence type="ECO:0000256" key="5">
    <source>
        <dbReference type="PROSITE-ProRule" id="PRU01240"/>
    </source>
</evidence>
<keyword evidence="10" id="KW-1185">Reference proteome</keyword>
<dbReference type="Proteomes" id="UP001500503">
    <property type="component" value="Unassembled WGS sequence"/>
</dbReference>
<evidence type="ECO:0000256" key="2">
    <source>
        <dbReference type="ARBA" id="ARBA00022670"/>
    </source>
</evidence>
<keyword evidence="6" id="KW-0472">Membrane</keyword>
<dbReference type="PANTHER" id="PTHR43806">
    <property type="entry name" value="PEPTIDASE S8"/>
    <property type="match status" value="1"/>
</dbReference>
<evidence type="ECO:0000313" key="9">
    <source>
        <dbReference type="EMBL" id="GAA4496993.1"/>
    </source>
</evidence>
<sequence>MRRVPRRARAVASVAVATLTLAVSALPGAASATAYRRRPAVEPTPVGLPVIPSALASGQSCTGASPTEAHAQPWTVSALSLARVRRLSQGAGITVAVVDTGVAPDAPALAGRVSAPGGAGKDCVGHGTFAAGLIAGRADDATGGGVAPRARILAVRGTGRRGEADPGAVASGIRSAVDAGARVVYVGVALTKGRTEMTAAVQYATGKDVLVVAPAAPDATPIARTGVGAVAGSTPSAPPAQPYFPAFIPQVVSVEDYGEGGTRPKDAPSVFAADIAAPGDAVVSHGPKGTGHFIGSGSSLAAANVAGTAALIRAYEPRLTAAEVARRLVVSAYPAAIPVLDPYAAVSAVSSPVTATAPPPESAIRMPGSASDAARGRALVVAAVGGGLVALVAAAAVIIPRGRARHWRPAGRDGQDAAR</sequence>
<dbReference type="InterPro" id="IPR050131">
    <property type="entry name" value="Peptidase_S8_subtilisin-like"/>
</dbReference>
<comment type="caution">
    <text evidence="9">The sequence shown here is derived from an EMBL/GenBank/DDBJ whole genome shotgun (WGS) entry which is preliminary data.</text>
</comment>
<dbReference type="PROSITE" id="PS00136">
    <property type="entry name" value="SUBTILASE_ASP"/>
    <property type="match status" value="1"/>
</dbReference>
<organism evidence="9 10">
    <name type="scientific">Actinoallomurus oryzae</name>
    <dbReference type="NCBI Taxonomy" id="502180"/>
    <lineage>
        <taxon>Bacteria</taxon>
        <taxon>Bacillati</taxon>
        <taxon>Actinomycetota</taxon>
        <taxon>Actinomycetes</taxon>
        <taxon>Streptosporangiales</taxon>
        <taxon>Thermomonosporaceae</taxon>
        <taxon>Actinoallomurus</taxon>
    </lineage>
</organism>
<keyword evidence="7" id="KW-0732">Signal</keyword>
<accession>A0ABP8Q6F7</accession>
<dbReference type="InterPro" id="IPR036852">
    <property type="entry name" value="Peptidase_S8/S53_dom_sf"/>
</dbReference>
<protein>
    <submittedName>
        <fullName evidence="9">S8 family serine peptidase</fullName>
    </submittedName>
</protein>
<evidence type="ECO:0000256" key="3">
    <source>
        <dbReference type="ARBA" id="ARBA00022801"/>
    </source>
</evidence>
<comment type="similarity">
    <text evidence="1 5">Belongs to the peptidase S8 family.</text>
</comment>
<keyword evidence="6" id="KW-0812">Transmembrane</keyword>
<dbReference type="SUPFAM" id="SSF52743">
    <property type="entry name" value="Subtilisin-like"/>
    <property type="match status" value="1"/>
</dbReference>
<proteinExistence type="inferred from homology"/>
<feature type="transmembrane region" description="Helical" evidence="6">
    <location>
        <begin position="378"/>
        <end position="399"/>
    </location>
</feature>
<dbReference type="PRINTS" id="PR00723">
    <property type="entry name" value="SUBTILISIN"/>
</dbReference>
<dbReference type="PANTHER" id="PTHR43806:SF11">
    <property type="entry name" value="CEREVISIN-RELATED"/>
    <property type="match status" value="1"/>
</dbReference>
<evidence type="ECO:0000256" key="1">
    <source>
        <dbReference type="ARBA" id="ARBA00011073"/>
    </source>
</evidence>
<dbReference type="EMBL" id="BAABHF010000022">
    <property type="protein sequence ID" value="GAA4496993.1"/>
    <property type="molecule type" value="Genomic_DNA"/>
</dbReference>
<evidence type="ECO:0000256" key="4">
    <source>
        <dbReference type="ARBA" id="ARBA00022825"/>
    </source>
</evidence>
<gene>
    <name evidence="9" type="ORF">GCM10023191_039820</name>
</gene>
<evidence type="ECO:0000256" key="7">
    <source>
        <dbReference type="SAM" id="SignalP"/>
    </source>
</evidence>
<feature type="chain" id="PRO_5047321758" evidence="7">
    <location>
        <begin position="26"/>
        <end position="419"/>
    </location>
</feature>
<reference evidence="10" key="1">
    <citation type="journal article" date="2019" name="Int. J. Syst. Evol. Microbiol.">
        <title>The Global Catalogue of Microorganisms (GCM) 10K type strain sequencing project: providing services to taxonomists for standard genome sequencing and annotation.</title>
        <authorList>
            <consortium name="The Broad Institute Genomics Platform"/>
            <consortium name="The Broad Institute Genome Sequencing Center for Infectious Disease"/>
            <person name="Wu L."/>
            <person name="Ma J."/>
        </authorList>
    </citation>
    <scope>NUCLEOTIDE SEQUENCE [LARGE SCALE GENOMIC DNA]</scope>
    <source>
        <strain evidence="10">JCM 17933</strain>
    </source>
</reference>
<evidence type="ECO:0000259" key="8">
    <source>
        <dbReference type="Pfam" id="PF00082"/>
    </source>
</evidence>
<dbReference type="InterPro" id="IPR023827">
    <property type="entry name" value="Peptidase_S8_Asp-AS"/>
</dbReference>
<keyword evidence="4 5" id="KW-0720">Serine protease</keyword>
<feature type="active site" description="Charge relay system" evidence="5">
    <location>
        <position position="126"/>
    </location>
</feature>
<keyword evidence="2 5" id="KW-0645">Protease</keyword>
<dbReference type="Pfam" id="PF00082">
    <property type="entry name" value="Peptidase_S8"/>
    <property type="match status" value="1"/>
</dbReference>
<feature type="domain" description="Peptidase S8/S53" evidence="8">
    <location>
        <begin position="90"/>
        <end position="332"/>
    </location>
</feature>
<keyword evidence="6" id="KW-1133">Transmembrane helix</keyword>
<dbReference type="InterPro" id="IPR000209">
    <property type="entry name" value="Peptidase_S8/S53_dom"/>
</dbReference>
<evidence type="ECO:0000256" key="6">
    <source>
        <dbReference type="SAM" id="Phobius"/>
    </source>
</evidence>
<dbReference type="RefSeq" id="WP_345465734.1">
    <property type="nucleotide sequence ID" value="NZ_BAABHF010000022.1"/>
</dbReference>
<feature type="active site" description="Charge relay system" evidence="5">
    <location>
        <position position="99"/>
    </location>
</feature>
<feature type="active site" description="Charge relay system" evidence="5">
    <location>
        <position position="299"/>
    </location>
</feature>
<dbReference type="InterPro" id="IPR015500">
    <property type="entry name" value="Peptidase_S8_subtilisin-rel"/>
</dbReference>
<feature type="signal peptide" evidence="7">
    <location>
        <begin position="1"/>
        <end position="25"/>
    </location>
</feature>